<dbReference type="Proteomes" id="UP000230066">
    <property type="component" value="Unassembled WGS sequence"/>
</dbReference>
<keyword evidence="1" id="KW-0732">Signal</keyword>
<comment type="caution">
    <text evidence="2">The sequence shown here is derived from an EMBL/GenBank/DDBJ whole genome shotgun (WGS) entry which is preliminary data.</text>
</comment>
<protein>
    <submittedName>
        <fullName evidence="2">Uncharacterized protein</fullName>
    </submittedName>
</protein>
<sequence length="137" mass="15910">MNWNILLEIGLLFTVTQAISFRFPHRSRTFASYPLAKFTVLLSVDNLKYGNFRITSIFPTVNVLPFETKVIHWSLLFTFLTAQMEDMEPLIPAAVDDEPIFFVHQRGQFFGHNSRRRAESASRKYYESNISPNDFLG</sequence>
<feature type="signal peptide" evidence="1">
    <location>
        <begin position="1"/>
        <end position="18"/>
    </location>
</feature>
<evidence type="ECO:0000313" key="2">
    <source>
        <dbReference type="EMBL" id="THD26374.1"/>
    </source>
</evidence>
<gene>
    <name evidence="2" type="ORF">D915_002866</name>
</gene>
<dbReference type="AlphaFoldDB" id="A0A4E0RKA9"/>
<keyword evidence="3" id="KW-1185">Reference proteome</keyword>
<feature type="chain" id="PRO_5020029463" evidence="1">
    <location>
        <begin position="19"/>
        <end position="137"/>
    </location>
</feature>
<reference evidence="2" key="1">
    <citation type="submission" date="2019-03" db="EMBL/GenBank/DDBJ databases">
        <title>Improved annotation for the trematode Fasciola hepatica.</title>
        <authorList>
            <person name="Choi Y.-J."/>
            <person name="Martin J."/>
            <person name="Mitreva M."/>
        </authorList>
    </citation>
    <scope>NUCLEOTIDE SEQUENCE [LARGE SCALE GENOMIC DNA]</scope>
</reference>
<dbReference type="EMBL" id="JXXN02000765">
    <property type="protein sequence ID" value="THD26374.1"/>
    <property type="molecule type" value="Genomic_DNA"/>
</dbReference>
<accession>A0A4E0RKA9</accession>
<proteinExistence type="predicted"/>
<organism evidence="2 3">
    <name type="scientific">Fasciola hepatica</name>
    <name type="common">Liver fluke</name>
    <dbReference type="NCBI Taxonomy" id="6192"/>
    <lineage>
        <taxon>Eukaryota</taxon>
        <taxon>Metazoa</taxon>
        <taxon>Spiralia</taxon>
        <taxon>Lophotrochozoa</taxon>
        <taxon>Platyhelminthes</taxon>
        <taxon>Trematoda</taxon>
        <taxon>Digenea</taxon>
        <taxon>Plagiorchiida</taxon>
        <taxon>Echinostomata</taxon>
        <taxon>Echinostomatoidea</taxon>
        <taxon>Fasciolidae</taxon>
        <taxon>Fasciola</taxon>
    </lineage>
</organism>
<name>A0A4E0RKA9_FASHE</name>
<evidence type="ECO:0000256" key="1">
    <source>
        <dbReference type="SAM" id="SignalP"/>
    </source>
</evidence>
<evidence type="ECO:0000313" key="3">
    <source>
        <dbReference type="Proteomes" id="UP000230066"/>
    </source>
</evidence>